<gene>
    <name evidence="1" type="ORF">IE877_24270</name>
</gene>
<dbReference type="EMBL" id="JACXSS010000002">
    <property type="protein sequence ID" value="MBD9358943.1"/>
    <property type="molecule type" value="Genomic_DNA"/>
</dbReference>
<keyword evidence="2" id="KW-1185">Reference proteome</keyword>
<dbReference type="InterPro" id="IPR050275">
    <property type="entry name" value="PGM_Phosphatase"/>
</dbReference>
<accession>A0ABR9D9J7</accession>
<dbReference type="InterPro" id="IPR013078">
    <property type="entry name" value="His_Pase_superF_clade-1"/>
</dbReference>
<proteinExistence type="predicted"/>
<dbReference type="Pfam" id="PF00300">
    <property type="entry name" value="His_Phos_1"/>
    <property type="match status" value="1"/>
</dbReference>
<evidence type="ECO:0000313" key="2">
    <source>
        <dbReference type="Proteomes" id="UP000652176"/>
    </source>
</evidence>
<name>A0ABR9D9J7_9GAMM</name>
<dbReference type="RefSeq" id="WP_192377419.1">
    <property type="nucleotide sequence ID" value="NZ_CAJHIV010000002.1"/>
</dbReference>
<dbReference type="Gene3D" id="3.40.50.1240">
    <property type="entry name" value="Phosphoglycerate mutase-like"/>
    <property type="match status" value="1"/>
</dbReference>
<dbReference type="SUPFAM" id="SSF53254">
    <property type="entry name" value="Phosphoglycerate mutase-like"/>
    <property type="match status" value="1"/>
</dbReference>
<sequence>MKNIIFIRHGESIANAGGVTMAHDAIPLSELGKTQAQALATALDLQPGRIVVSEFLRTHQTALPFCNKVSMQPVIHSALNEFSCLDPALIQGMVGAQRRPIAEAYWQAADPEQRMGEQADTFHEFEQRVTAFIPELDSLPDKTVLFGHGIWFALLTWKLLGFNARHHQGMKAFRRFRSGFPMPNTAVYRLESFTPGRWRVQADEATLSKVSEAMPAILF</sequence>
<organism evidence="1 2">
    <name type="scientific">Methylomonas albis</name>
    <dbReference type="NCBI Taxonomy" id="1854563"/>
    <lineage>
        <taxon>Bacteria</taxon>
        <taxon>Pseudomonadati</taxon>
        <taxon>Pseudomonadota</taxon>
        <taxon>Gammaproteobacteria</taxon>
        <taxon>Methylococcales</taxon>
        <taxon>Methylococcaceae</taxon>
        <taxon>Methylomonas</taxon>
    </lineage>
</organism>
<reference evidence="1 2" key="1">
    <citation type="submission" date="2020-09" db="EMBL/GenBank/DDBJ databases">
        <title>Methylomonas albis sp. nov. and Methylomonas fluvii sp. nov.: Two cold-adapted methanotrophs from the River Elbe and an amended description of Methylovulum psychrotolerans strain Eb1.</title>
        <authorList>
            <person name="Bussmann I.K."/>
            <person name="Klings K.-W."/>
            <person name="Warnstedt J."/>
            <person name="Hoppert M."/>
            <person name="Saborowski A."/>
            <person name="Horn F."/>
            <person name="Liebner S."/>
        </authorList>
    </citation>
    <scope>NUCLEOTIDE SEQUENCE [LARGE SCALE GENOMIC DNA]</scope>
    <source>
        <strain evidence="1 2">EbA</strain>
    </source>
</reference>
<dbReference type="InterPro" id="IPR029033">
    <property type="entry name" value="His_PPase_superfam"/>
</dbReference>
<dbReference type="CDD" id="cd07067">
    <property type="entry name" value="HP_PGM_like"/>
    <property type="match status" value="1"/>
</dbReference>
<dbReference type="PANTHER" id="PTHR48100:SF1">
    <property type="entry name" value="HISTIDINE PHOSPHATASE FAMILY PROTEIN-RELATED"/>
    <property type="match status" value="1"/>
</dbReference>
<dbReference type="SMART" id="SM00855">
    <property type="entry name" value="PGAM"/>
    <property type="match status" value="1"/>
</dbReference>
<dbReference type="Proteomes" id="UP000652176">
    <property type="component" value="Unassembled WGS sequence"/>
</dbReference>
<protein>
    <submittedName>
        <fullName evidence="1">Histidine phosphatase family protein</fullName>
    </submittedName>
</protein>
<evidence type="ECO:0000313" key="1">
    <source>
        <dbReference type="EMBL" id="MBD9358943.1"/>
    </source>
</evidence>
<dbReference type="PANTHER" id="PTHR48100">
    <property type="entry name" value="BROAD-SPECIFICITY PHOSPHATASE YOR283W-RELATED"/>
    <property type="match status" value="1"/>
</dbReference>
<comment type="caution">
    <text evidence="1">The sequence shown here is derived from an EMBL/GenBank/DDBJ whole genome shotgun (WGS) entry which is preliminary data.</text>
</comment>